<sequence>MCIFNIFESVSKLICVIIIVIFVTVYYYYIQNDSAVKTHLSLQTKSLAEYVLKEEKTNKLNKTVDQKDAIDIEFISSSRIADADGEFLCFLPLFFISLFLFLFCNTCPEYCFRKRIKINKDRFINVEKKCGCNYVYEAKAEP</sequence>
<dbReference type="Proteomes" id="UP000478052">
    <property type="component" value="Unassembled WGS sequence"/>
</dbReference>
<keyword evidence="1" id="KW-0812">Transmembrane</keyword>
<evidence type="ECO:0000256" key="1">
    <source>
        <dbReference type="SAM" id="Phobius"/>
    </source>
</evidence>
<keyword evidence="1" id="KW-0472">Membrane</keyword>
<keyword evidence="3" id="KW-1185">Reference proteome</keyword>
<feature type="transmembrane region" description="Helical" evidence="1">
    <location>
        <begin position="12"/>
        <end position="30"/>
    </location>
</feature>
<dbReference type="AlphaFoldDB" id="A0A6G0Z1V3"/>
<protein>
    <submittedName>
        <fullName evidence="2">THAP-type domain-containing protein</fullName>
    </submittedName>
</protein>
<proteinExistence type="predicted"/>
<name>A0A6G0Z1V3_APHCR</name>
<feature type="transmembrane region" description="Helical" evidence="1">
    <location>
        <begin position="90"/>
        <end position="112"/>
    </location>
</feature>
<organism evidence="2 3">
    <name type="scientific">Aphis craccivora</name>
    <name type="common">Cowpea aphid</name>
    <dbReference type="NCBI Taxonomy" id="307492"/>
    <lineage>
        <taxon>Eukaryota</taxon>
        <taxon>Metazoa</taxon>
        <taxon>Ecdysozoa</taxon>
        <taxon>Arthropoda</taxon>
        <taxon>Hexapoda</taxon>
        <taxon>Insecta</taxon>
        <taxon>Pterygota</taxon>
        <taxon>Neoptera</taxon>
        <taxon>Paraneoptera</taxon>
        <taxon>Hemiptera</taxon>
        <taxon>Sternorrhyncha</taxon>
        <taxon>Aphidomorpha</taxon>
        <taxon>Aphidoidea</taxon>
        <taxon>Aphididae</taxon>
        <taxon>Aphidini</taxon>
        <taxon>Aphis</taxon>
        <taxon>Aphis</taxon>
    </lineage>
</organism>
<evidence type="ECO:0000313" key="3">
    <source>
        <dbReference type="Proteomes" id="UP000478052"/>
    </source>
</evidence>
<keyword evidence="1" id="KW-1133">Transmembrane helix</keyword>
<accession>A0A6G0Z1V3</accession>
<reference evidence="2 3" key="1">
    <citation type="submission" date="2019-08" db="EMBL/GenBank/DDBJ databases">
        <title>Whole genome of Aphis craccivora.</title>
        <authorList>
            <person name="Voronova N.V."/>
            <person name="Shulinski R.S."/>
            <person name="Bandarenka Y.V."/>
            <person name="Zhorov D.G."/>
            <person name="Warner D."/>
        </authorList>
    </citation>
    <scope>NUCLEOTIDE SEQUENCE [LARGE SCALE GENOMIC DNA]</scope>
    <source>
        <strain evidence="2">180601</strain>
        <tissue evidence="2">Whole Body</tissue>
    </source>
</reference>
<evidence type="ECO:0000313" key="2">
    <source>
        <dbReference type="EMBL" id="KAF0764556.1"/>
    </source>
</evidence>
<comment type="caution">
    <text evidence="2">The sequence shown here is derived from an EMBL/GenBank/DDBJ whole genome shotgun (WGS) entry which is preliminary data.</text>
</comment>
<dbReference type="EMBL" id="VUJU01001603">
    <property type="protein sequence ID" value="KAF0764556.1"/>
    <property type="molecule type" value="Genomic_DNA"/>
</dbReference>
<gene>
    <name evidence="2" type="ORF">FWK35_00003119</name>
</gene>